<dbReference type="PANTHER" id="PTHR36122">
    <property type="entry name" value="NICOTINAMIDE RIBOSIDE TRANSPORTER PNUC"/>
    <property type="match status" value="1"/>
</dbReference>
<dbReference type="InterPro" id="IPR006419">
    <property type="entry name" value="NMN_transpt_PnuC"/>
</dbReference>
<evidence type="ECO:0000256" key="6">
    <source>
        <dbReference type="ARBA" id="ARBA00022475"/>
    </source>
</evidence>
<evidence type="ECO:0000256" key="5">
    <source>
        <dbReference type="ARBA" id="ARBA00022448"/>
    </source>
</evidence>
<evidence type="ECO:0000256" key="8">
    <source>
        <dbReference type="ARBA" id="ARBA00022989"/>
    </source>
</evidence>
<keyword evidence="6" id="KW-1003">Cell membrane</keyword>
<dbReference type="PANTHER" id="PTHR36122:SF2">
    <property type="entry name" value="NICOTINAMIDE RIBOSIDE TRANSPORTER PNUC"/>
    <property type="match status" value="1"/>
</dbReference>
<protein>
    <recommendedName>
        <fullName evidence="4">Nicotinamide riboside transporter PnuC</fullName>
    </recommendedName>
</protein>
<dbReference type="NCBIfam" id="TIGR01528">
    <property type="entry name" value="NMN_trans_PnuC"/>
    <property type="match status" value="1"/>
</dbReference>
<gene>
    <name evidence="11" type="ORF">CDV26_01750</name>
</gene>
<evidence type="ECO:0000256" key="9">
    <source>
        <dbReference type="ARBA" id="ARBA00023136"/>
    </source>
</evidence>
<feature type="transmembrane region" description="Helical" evidence="10">
    <location>
        <begin position="162"/>
        <end position="180"/>
    </location>
</feature>
<feature type="transmembrane region" description="Helical" evidence="10">
    <location>
        <begin position="26"/>
        <end position="43"/>
    </location>
</feature>
<keyword evidence="9 10" id="KW-0472">Membrane</keyword>
<sequence>MLFKILDYSALIINVLYTVYLARLKVWSWSLGIVGAVILLFLFAMKSTYSLVLLQIVYVIFFSYGWYKWSTQGIDSDNAIKWMKVPDYFRYLFYIIVLCVFSIAFNYFTDSKDIISTGLLTGITFIAIIMTIEKFMENWVVWIISDLYFVFVMYQQQLYGQVLQNLIFLLTAIYGFYFWYKNTKAIADTSNDC</sequence>
<proteinExistence type="inferred from homology"/>
<evidence type="ECO:0000256" key="3">
    <source>
        <dbReference type="ARBA" id="ARBA00006669"/>
    </source>
</evidence>
<evidence type="ECO:0000256" key="10">
    <source>
        <dbReference type="SAM" id="Phobius"/>
    </source>
</evidence>
<reference evidence="11 12" key="1">
    <citation type="submission" date="2017-06" db="EMBL/GenBank/DDBJ databases">
        <title>Complete genome of Francisella halioticida.</title>
        <authorList>
            <person name="Sjodin A."/>
        </authorList>
    </citation>
    <scope>NUCLEOTIDE SEQUENCE [LARGE SCALE GENOMIC DNA]</scope>
    <source>
        <strain evidence="11 12">DSM 23729</strain>
    </source>
</reference>
<feature type="transmembrane region" description="Helical" evidence="10">
    <location>
        <begin position="114"/>
        <end position="132"/>
    </location>
</feature>
<organism evidence="11 12">
    <name type="scientific">Francisella halioticida</name>
    <dbReference type="NCBI Taxonomy" id="549298"/>
    <lineage>
        <taxon>Bacteria</taxon>
        <taxon>Pseudomonadati</taxon>
        <taxon>Pseudomonadota</taxon>
        <taxon>Gammaproteobacteria</taxon>
        <taxon>Thiotrichales</taxon>
        <taxon>Francisellaceae</taxon>
        <taxon>Francisella</taxon>
    </lineage>
</organism>
<dbReference type="EMBL" id="CP022132">
    <property type="protein sequence ID" value="ASG67280.1"/>
    <property type="molecule type" value="Genomic_DNA"/>
</dbReference>
<accession>A0ABM6LXE8</accession>
<keyword evidence="8 10" id="KW-1133">Transmembrane helix</keyword>
<dbReference type="Proteomes" id="UP000249910">
    <property type="component" value="Chromosome"/>
</dbReference>
<evidence type="ECO:0000256" key="2">
    <source>
        <dbReference type="ARBA" id="ARBA00004651"/>
    </source>
</evidence>
<evidence type="ECO:0000256" key="4">
    <source>
        <dbReference type="ARBA" id="ARBA00017522"/>
    </source>
</evidence>
<evidence type="ECO:0000256" key="7">
    <source>
        <dbReference type="ARBA" id="ARBA00022692"/>
    </source>
</evidence>
<comment type="function">
    <text evidence="1">Required for nicotinamide riboside transport across the inner membrane.</text>
</comment>
<feature type="transmembrane region" description="Helical" evidence="10">
    <location>
        <begin position="88"/>
        <end position="108"/>
    </location>
</feature>
<comment type="subcellular location">
    <subcellularLocation>
        <location evidence="2">Cell membrane</location>
        <topology evidence="2">Multi-pass membrane protein</topology>
    </subcellularLocation>
</comment>
<evidence type="ECO:0000256" key="1">
    <source>
        <dbReference type="ARBA" id="ARBA00002672"/>
    </source>
</evidence>
<dbReference type="RefSeq" id="WP_088771831.1">
    <property type="nucleotide sequence ID" value="NZ_AP023082.1"/>
</dbReference>
<feature type="transmembrane region" description="Helical" evidence="10">
    <location>
        <begin position="49"/>
        <end position="67"/>
    </location>
</feature>
<keyword evidence="7 10" id="KW-0812">Transmembrane</keyword>
<comment type="similarity">
    <text evidence="3">Belongs to the nicotinamide ribonucleoside (NR) uptake permease (TC 4.B.1) family.</text>
</comment>
<keyword evidence="5" id="KW-0813">Transport</keyword>
<dbReference type="Pfam" id="PF04973">
    <property type="entry name" value="NMN_transporter"/>
    <property type="match status" value="1"/>
</dbReference>
<keyword evidence="12" id="KW-1185">Reference proteome</keyword>
<evidence type="ECO:0000313" key="11">
    <source>
        <dbReference type="EMBL" id="ASG67280.1"/>
    </source>
</evidence>
<evidence type="ECO:0000313" key="12">
    <source>
        <dbReference type="Proteomes" id="UP000249910"/>
    </source>
</evidence>
<name>A0ABM6LXE8_9GAMM</name>